<evidence type="ECO:0000313" key="1">
    <source>
        <dbReference type="EMBL" id="MVX60221.1"/>
    </source>
</evidence>
<dbReference type="OrthoDB" id="7375054at2"/>
<name>A0A6N8JK08_9ACTN</name>
<comment type="caution">
    <text evidence="1">The sequence shown here is derived from an EMBL/GenBank/DDBJ whole genome shotgun (WGS) entry which is preliminary data.</text>
</comment>
<dbReference type="EMBL" id="WSRR01000003">
    <property type="protein sequence ID" value="MVX60221.1"/>
    <property type="molecule type" value="Genomic_DNA"/>
</dbReference>
<reference evidence="1 2" key="1">
    <citation type="submission" date="2019-12" db="EMBL/GenBank/DDBJ databases">
        <title>Microbes associate with the intestines of laboratory mice.</title>
        <authorList>
            <person name="Navarre W."/>
            <person name="Wong E."/>
        </authorList>
    </citation>
    <scope>NUCLEOTIDE SEQUENCE [LARGE SCALE GENOMIC DNA]</scope>
    <source>
        <strain evidence="1 2">NM66_B29</strain>
    </source>
</reference>
<evidence type="ECO:0000313" key="2">
    <source>
        <dbReference type="Proteomes" id="UP000463388"/>
    </source>
</evidence>
<evidence type="ECO:0008006" key="3">
    <source>
        <dbReference type="Google" id="ProtNLM"/>
    </source>
</evidence>
<dbReference type="RefSeq" id="WP_160344650.1">
    <property type="nucleotide sequence ID" value="NZ_WSRR01000003.1"/>
</dbReference>
<sequence length="473" mass="52769">MSENIVRFEQMAQQTVGDTTKIIGLVKTKDIASIIDSLDLEANPRSSKTNAVTDGIQNSLESDPDLFPFKTKGILLASSEYTMLDRGRIIIRPQDRSVEGILDGGHNTLAIGLYMLKQALEFGGRSLDSKVRKWDEFKEAWTENRDLVSLYFDHVRNNPGPADKLDTLVPVELLVPRDQADSACVEKFRYNLLDICDARNANVQLSLAAKDNQSGLFDSLRSAMEATNPFLVGRIEWKPNEGTGEIKVLDIVALAWIPLSLVQDVHDKGGRKLQPPAPAKLYSAKGACLSQYDKFMNSDDVTTQSADDYKRTLTNHEVESAFEIAAMLPELYDYLFAALPAAYNAASGKYGRITAVKNLNERRTKRATPFQGTEIDTLSPDGFVMPLVYGLISLMERRQMPDGGYEIRWKVADPKGFLQKNLGKIVEKYKGVFDVCDYDPQKVGKSTLSYDVTREAFDAIFKDELIAQLTARP</sequence>
<protein>
    <recommendedName>
        <fullName evidence="3">Abortive phage infection protein</fullName>
    </recommendedName>
</protein>
<organism evidence="1 2">
    <name type="scientific">Adlercreutzia mucosicola</name>
    <dbReference type="NCBI Taxonomy" id="580026"/>
    <lineage>
        <taxon>Bacteria</taxon>
        <taxon>Bacillati</taxon>
        <taxon>Actinomycetota</taxon>
        <taxon>Coriobacteriia</taxon>
        <taxon>Eggerthellales</taxon>
        <taxon>Eggerthellaceae</taxon>
        <taxon>Adlercreutzia</taxon>
    </lineage>
</organism>
<dbReference type="AlphaFoldDB" id="A0A6N8JK08"/>
<keyword evidence="2" id="KW-1185">Reference proteome</keyword>
<proteinExistence type="predicted"/>
<gene>
    <name evidence="1" type="ORF">GKZ27_01880</name>
</gene>
<dbReference type="Proteomes" id="UP000463388">
    <property type="component" value="Unassembled WGS sequence"/>
</dbReference>
<accession>A0A6N8JK08</accession>